<organism evidence="1 2">
    <name type="scientific">Colletotrichum trifolii</name>
    <dbReference type="NCBI Taxonomy" id="5466"/>
    <lineage>
        <taxon>Eukaryota</taxon>
        <taxon>Fungi</taxon>
        <taxon>Dikarya</taxon>
        <taxon>Ascomycota</taxon>
        <taxon>Pezizomycotina</taxon>
        <taxon>Sordariomycetes</taxon>
        <taxon>Hypocreomycetidae</taxon>
        <taxon>Glomerellales</taxon>
        <taxon>Glomerellaceae</taxon>
        <taxon>Colletotrichum</taxon>
        <taxon>Colletotrichum orbiculare species complex</taxon>
    </lineage>
</organism>
<dbReference type="Proteomes" id="UP000295703">
    <property type="component" value="Unassembled WGS sequence"/>
</dbReference>
<gene>
    <name evidence="1" type="ORF">CTRI78_v000766</name>
</gene>
<reference evidence="1 2" key="1">
    <citation type="submission" date="2018-12" db="EMBL/GenBank/DDBJ databases">
        <title>Genome sequence and assembly of Colletotrichum trifolii.</title>
        <authorList>
            <person name="Gan P."/>
            <person name="Shirasu K."/>
        </authorList>
    </citation>
    <scope>NUCLEOTIDE SEQUENCE [LARGE SCALE GENOMIC DNA]</scope>
    <source>
        <strain evidence="1 2">543-2</strain>
    </source>
</reference>
<keyword evidence="2" id="KW-1185">Reference proteome</keyword>
<dbReference type="AlphaFoldDB" id="A0A4R8RS47"/>
<sequence length="150" mass="16138">MSNFLKLIPAFTLGIRLGTPLPNRAPSPRAPPRSSRAPFLPAAGALVSEPTYPLRLDAVFLHGSDLLRFGPDGAHARASTTRRTIDVSGPGAQDPARRRTLAMLSSFPSFATSHNGLRGLENKVHVESGRFVLEQGKPLVVEYEISEVTA</sequence>
<evidence type="ECO:0000313" key="1">
    <source>
        <dbReference type="EMBL" id="TDZ74460.1"/>
    </source>
</evidence>
<evidence type="ECO:0000313" key="2">
    <source>
        <dbReference type="Proteomes" id="UP000295703"/>
    </source>
</evidence>
<protein>
    <submittedName>
        <fullName evidence="1">Uncharacterized protein</fullName>
    </submittedName>
</protein>
<comment type="caution">
    <text evidence="1">The sequence shown here is derived from an EMBL/GenBank/DDBJ whole genome shotgun (WGS) entry which is preliminary data.</text>
</comment>
<dbReference type="EMBL" id="RYZW01000004">
    <property type="protein sequence ID" value="TDZ74460.1"/>
    <property type="molecule type" value="Genomic_DNA"/>
</dbReference>
<name>A0A4R8RS47_COLTR</name>
<accession>A0A4R8RS47</accession>
<proteinExistence type="predicted"/>